<feature type="non-terminal residue" evidence="1">
    <location>
        <position position="113"/>
    </location>
</feature>
<proteinExistence type="predicted"/>
<name>A0A5T0Z3G3_CAMJU</name>
<protein>
    <submittedName>
        <fullName evidence="1">Capsular biosynthesis protein</fullName>
    </submittedName>
</protein>
<dbReference type="EMBL" id="AACHMX010000020">
    <property type="protein sequence ID" value="EAK5828883.1"/>
    <property type="molecule type" value="Genomic_DNA"/>
</dbReference>
<gene>
    <name evidence="1" type="ORF">BJQ09_08130</name>
</gene>
<evidence type="ECO:0000313" key="1">
    <source>
        <dbReference type="EMBL" id="EAK5828883.1"/>
    </source>
</evidence>
<dbReference type="AlphaFoldDB" id="A0A5T0Z3G3"/>
<reference evidence="1" key="1">
    <citation type="submission" date="2018-05" db="EMBL/GenBank/DDBJ databases">
        <authorList>
            <consortium name="PulseNet: The National Subtyping Network for Foodborne Disease Surveillance"/>
            <person name="Tarr C.L."/>
            <person name="Trees E."/>
            <person name="Katz L.S."/>
            <person name="Carleton-Romer H.A."/>
            <person name="Stroika S."/>
            <person name="Kucerova Z."/>
            <person name="Roache K.F."/>
            <person name="Sabol A.L."/>
            <person name="Besser J."/>
            <person name="Gerner-Smidt P."/>
        </authorList>
    </citation>
    <scope>NUCLEOTIDE SEQUENCE</scope>
    <source>
        <strain evidence="1">PNUSAC000952</strain>
    </source>
</reference>
<comment type="caution">
    <text evidence="1">The sequence shown here is derived from an EMBL/GenBank/DDBJ whole genome shotgun (WGS) entry which is preliminary data.</text>
</comment>
<organism evidence="1">
    <name type="scientific">Campylobacter jejuni</name>
    <dbReference type="NCBI Taxonomy" id="197"/>
    <lineage>
        <taxon>Bacteria</taxon>
        <taxon>Pseudomonadati</taxon>
        <taxon>Campylobacterota</taxon>
        <taxon>Epsilonproteobacteria</taxon>
        <taxon>Campylobacterales</taxon>
        <taxon>Campylobacteraceae</taxon>
        <taxon>Campylobacter</taxon>
    </lineage>
</organism>
<accession>A0A5T0Z3G3</accession>
<sequence>MQGNIKNALEEWNFDIIQDIYKEDLAKQQSKEYIDFLYQIGNVDELILLFKNTPQQNWWNDMYFGNFCEFYNFLVEIKTLDDEKIIDYIKKEKYTPLCINYIISQWILNFCLK</sequence>